<feature type="domain" description="NB-ARC" evidence="8">
    <location>
        <begin position="172"/>
        <end position="317"/>
    </location>
</feature>
<dbReference type="InterPro" id="IPR056789">
    <property type="entry name" value="LRR_R13L1-DRL21"/>
</dbReference>
<feature type="domain" description="Disease resistance N-terminal" evidence="9">
    <location>
        <begin position="15"/>
        <end position="90"/>
    </location>
</feature>
<dbReference type="PANTHER" id="PTHR36766:SF36">
    <property type="entry name" value="AAA+ ATPASE DOMAIN-CONTAINING PROTEIN"/>
    <property type="match status" value="1"/>
</dbReference>
<dbReference type="Pfam" id="PF00931">
    <property type="entry name" value="NB-ARC"/>
    <property type="match status" value="1"/>
</dbReference>
<name>A0A811STJ3_9POAL</name>
<dbReference type="GO" id="GO:0006952">
    <property type="term" value="P:defense response"/>
    <property type="evidence" value="ECO:0007669"/>
    <property type="project" value="UniProtKB-KW"/>
</dbReference>
<dbReference type="PANTHER" id="PTHR36766">
    <property type="entry name" value="PLANT BROAD-SPECTRUM MILDEW RESISTANCE PROTEIN RPW8"/>
    <property type="match status" value="1"/>
</dbReference>
<keyword evidence="6" id="KW-0067">ATP-binding</keyword>
<keyword evidence="3" id="KW-0677">Repeat</keyword>
<evidence type="ECO:0000256" key="4">
    <source>
        <dbReference type="ARBA" id="ARBA00022741"/>
    </source>
</evidence>
<feature type="chain" id="PRO_5032287881" evidence="7">
    <location>
        <begin position="20"/>
        <end position="933"/>
    </location>
</feature>
<dbReference type="SUPFAM" id="SSF52540">
    <property type="entry name" value="P-loop containing nucleoside triphosphate hydrolases"/>
    <property type="match status" value="1"/>
</dbReference>
<keyword evidence="5" id="KW-0611">Plant defense</keyword>
<dbReference type="Gene3D" id="1.20.5.4130">
    <property type="match status" value="1"/>
</dbReference>
<keyword evidence="7" id="KW-0732">Signal</keyword>
<accession>A0A811STJ3</accession>
<keyword evidence="4" id="KW-0547">Nucleotide-binding</keyword>
<evidence type="ECO:0000259" key="8">
    <source>
        <dbReference type="Pfam" id="PF00931"/>
    </source>
</evidence>
<organism evidence="12 13">
    <name type="scientific">Miscanthus lutarioriparius</name>
    <dbReference type="NCBI Taxonomy" id="422564"/>
    <lineage>
        <taxon>Eukaryota</taxon>
        <taxon>Viridiplantae</taxon>
        <taxon>Streptophyta</taxon>
        <taxon>Embryophyta</taxon>
        <taxon>Tracheophyta</taxon>
        <taxon>Spermatophyta</taxon>
        <taxon>Magnoliopsida</taxon>
        <taxon>Liliopsida</taxon>
        <taxon>Poales</taxon>
        <taxon>Poaceae</taxon>
        <taxon>PACMAD clade</taxon>
        <taxon>Panicoideae</taxon>
        <taxon>Andropogonodae</taxon>
        <taxon>Andropogoneae</taxon>
        <taxon>Saccharinae</taxon>
        <taxon>Miscanthus</taxon>
    </lineage>
</organism>
<comment type="similarity">
    <text evidence="1">Belongs to the disease resistance NB-LRR family.</text>
</comment>
<proteinExistence type="inferred from homology"/>
<dbReference type="EMBL" id="CAJGYO010000852">
    <property type="protein sequence ID" value="CAD6343900.1"/>
    <property type="molecule type" value="Genomic_DNA"/>
</dbReference>
<evidence type="ECO:0000256" key="7">
    <source>
        <dbReference type="SAM" id="SignalP"/>
    </source>
</evidence>
<dbReference type="GO" id="GO:0043531">
    <property type="term" value="F:ADP binding"/>
    <property type="evidence" value="ECO:0007669"/>
    <property type="project" value="InterPro"/>
</dbReference>
<dbReference type="AlphaFoldDB" id="A0A811STJ3"/>
<dbReference type="GO" id="GO:0005524">
    <property type="term" value="F:ATP binding"/>
    <property type="evidence" value="ECO:0007669"/>
    <property type="project" value="UniProtKB-KW"/>
</dbReference>
<dbReference type="InterPro" id="IPR032675">
    <property type="entry name" value="LRR_dom_sf"/>
</dbReference>
<dbReference type="Gene3D" id="1.10.8.430">
    <property type="entry name" value="Helical domain of apoptotic protease-activating factors"/>
    <property type="match status" value="1"/>
</dbReference>
<dbReference type="Pfam" id="PF23559">
    <property type="entry name" value="WHD_DRP"/>
    <property type="match status" value="1"/>
</dbReference>
<evidence type="ECO:0000256" key="3">
    <source>
        <dbReference type="ARBA" id="ARBA00022737"/>
    </source>
</evidence>
<feature type="domain" description="R13L1/DRL21-like LRR repeat region" evidence="11">
    <location>
        <begin position="489"/>
        <end position="628"/>
    </location>
</feature>
<evidence type="ECO:0000313" key="12">
    <source>
        <dbReference type="EMBL" id="CAD6343900.1"/>
    </source>
</evidence>
<keyword evidence="13" id="KW-1185">Reference proteome</keyword>
<dbReference type="InterPro" id="IPR027417">
    <property type="entry name" value="P-loop_NTPase"/>
</dbReference>
<evidence type="ECO:0000259" key="9">
    <source>
        <dbReference type="Pfam" id="PF18052"/>
    </source>
</evidence>
<evidence type="ECO:0000259" key="10">
    <source>
        <dbReference type="Pfam" id="PF23559"/>
    </source>
</evidence>
<dbReference type="InterPro" id="IPR041118">
    <property type="entry name" value="Rx_N"/>
</dbReference>
<dbReference type="PRINTS" id="PR00364">
    <property type="entry name" value="DISEASERSIST"/>
</dbReference>
<gene>
    <name evidence="12" type="ORF">NCGR_LOCUS67993</name>
</gene>
<evidence type="ECO:0000256" key="1">
    <source>
        <dbReference type="ARBA" id="ARBA00008894"/>
    </source>
</evidence>
<evidence type="ECO:0000259" key="11">
    <source>
        <dbReference type="Pfam" id="PF25019"/>
    </source>
</evidence>
<keyword evidence="2" id="KW-0433">Leucine-rich repeat</keyword>
<dbReference type="InterPro" id="IPR038005">
    <property type="entry name" value="RX-like_CC"/>
</dbReference>
<feature type="signal peptide" evidence="7">
    <location>
        <begin position="1"/>
        <end position="19"/>
    </location>
</feature>
<reference evidence="12" key="1">
    <citation type="submission" date="2020-10" db="EMBL/GenBank/DDBJ databases">
        <authorList>
            <person name="Han B."/>
            <person name="Lu T."/>
            <person name="Zhao Q."/>
            <person name="Huang X."/>
            <person name="Zhao Y."/>
        </authorList>
    </citation>
    <scope>NUCLEOTIDE SEQUENCE</scope>
</reference>
<dbReference type="Pfam" id="PF25019">
    <property type="entry name" value="LRR_R13L1-DRL21"/>
    <property type="match status" value="1"/>
</dbReference>
<dbReference type="OrthoDB" id="762143at2759"/>
<dbReference type="Pfam" id="PF18052">
    <property type="entry name" value="Rx_N"/>
    <property type="match status" value="1"/>
</dbReference>
<dbReference type="InterPro" id="IPR002182">
    <property type="entry name" value="NB-ARC"/>
</dbReference>
<dbReference type="InterPro" id="IPR042197">
    <property type="entry name" value="Apaf_helical"/>
</dbReference>
<evidence type="ECO:0000256" key="2">
    <source>
        <dbReference type="ARBA" id="ARBA00022614"/>
    </source>
</evidence>
<sequence length="933" mass="105738">MVAVLAVLAFYIQHMLVNMAKEEVHILLGVTQEIDKMGVKLGDLKNFLTDADRRNITDLSVKAWVGELRDAMYVATNILDLCQLKAMEQGPSRDMGCFNPLLFCMRTPLHAHDIGNRIKNLNKRLDDIKARSASFNFVNLGSYEDDGSKKASFGSSTRETSGALDGSGLVVGGIGKTTLAQKIFNNDIIQQDFTKKIWLSVNQDFDEIELLRRAISEAGGYHHVAGNAKTLQERALIEALKGHRTLLIMDDVWDYRAWEGVLRTPFLNAALAHGSRVLITTRHDNVARGMMAEEPYHHINKLDPGDAWLLLKKQVVRSVNDEPQLEMLKDIGMGIIEKCDGLPLAVKVIGGLLRQKNIRPVDWENVLKDSLWSVSQMPKELSNSIYLSYDDLGPGLKHCFLHYSLLPKDTIFLVGDIVGMWISEGFLHGTSRDLEEIGKEYYDELIQRNLIEPNKRTSIKSIPEGFRGITSLRKLHGFPTHMDGDRCSLQDLGPLCQLTELGIRLMENVSSSSFATEVRLSVKACLRELALSCTSRLGADGRLEKDKEGDSEKKLQIEEVFNELCPPSSLENLHIHGYFGQRLPRWMMSTESMPLESLRILTMDDLACCTELPDGLCQLPWLELLQIDRAPAIRRLGQKFVCCKRSRVAAGFSRLLKLNFIGMVEWEEWEWEEQVHAMPVLEYLQLKRCNLSHVPRGLAFHTKKLRELHVNDVNCLKSLDHFSHVVLLEAFRNTDLERISFLPSLKNLVICNCPRMKVLMGVPALQTLLLEDYGMETLPRYLKDVNPRHLELHCTLSLLTSIAARKSSPEWDKLKHIQHVKAYADGNGRKWYVMYTRDPFHFETNISRATIGQATRTLLFVSCSKPELINACRCNCYRHVVAWLRGACLHCSEAMGVASLSEQWMEAVGYAAYIGYQTTYGRLQQQKETSSRV</sequence>
<evidence type="ECO:0000313" key="13">
    <source>
        <dbReference type="Proteomes" id="UP000604825"/>
    </source>
</evidence>
<evidence type="ECO:0000256" key="6">
    <source>
        <dbReference type="ARBA" id="ARBA00022840"/>
    </source>
</evidence>
<evidence type="ECO:0000256" key="5">
    <source>
        <dbReference type="ARBA" id="ARBA00022821"/>
    </source>
</evidence>
<dbReference type="Gene3D" id="3.80.10.10">
    <property type="entry name" value="Ribonuclease Inhibitor"/>
    <property type="match status" value="2"/>
</dbReference>
<dbReference type="InterPro" id="IPR058922">
    <property type="entry name" value="WHD_DRP"/>
</dbReference>
<dbReference type="CDD" id="cd14798">
    <property type="entry name" value="RX-CC_like"/>
    <property type="match status" value="1"/>
</dbReference>
<feature type="domain" description="Disease resistance protein winged helix" evidence="10">
    <location>
        <begin position="406"/>
        <end position="455"/>
    </location>
</feature>
<dbReference type="Gene3D" id="3.40.50.300">
    <property type="entry name" value="P-loop containing nucleotide triphosphate hydrolases"/>
    <property type="match status" value="1"/>
</dbReference>
<dbReference type="GO" id="GO:0051707">
    <property type="term" value="P:response to other organism"/>
    <property type="evidence" value="ECO:0007669"/>
    <property type="project" value="UniProtKB-ARBA"/>
</dbReference>
<dbReference type="Proteomes" id="UP000604825">
    <property type="component" value="Unassembled WGS sequence"/>
</dbReference>
<dbReference type="SUPFAM" id="SSF52058">
    <property type="entry name" value="L domain-like"/>
    <property type="match status" value="1"/>
</dbReference>
<protein>
    <submittedName>
        <fullName evidence="12">Uncharacterized protein</fullName>
    </submittedName>
</protein>
<comment type="caution">
    <text evidence="12">The sequence shown here is derived from an EMBL/GenBank/DDBJ whole genome shotgun (WGS) entry which is preliminary data.</text>
</comment>